<organism evidence="7">
    <name type="scientific">Siphoviridae sp. ctWdm1</name>
    <dbReference type="NCBI Taxonomy" id="2827883"/>
    <lineage>
        <taxon>Viruses</taxon>
        <taxon>Duplodnaviria</taxon>
        <taxon>Heunggongvirae</taxon>
        <taxon>Uroviricota</taxon>
        <taxon>Caudoviricetes</taxon>
    </lineage>
</organism>
<evidence type="ECO:0000256" key="3">
    <source>
        <dbReference type="ARBA" id="ARBA00022741"/>
    </source>
</evidence>
<evidence type="ECO:0000256" key="1">
    <source>
        <dbReference type="ARBA" id="ARBA00022598"/>
    </source>
</evidence>
<evidence type="ECO:0000313" key="7">
    <source>
        <dbReference type="EMBL" id="DAF43519.1"/>
    </source>
</evidence>
<name>A0A8S5RY70_9CAUD</name>
<evidence type="ECO:0000256" key="4">
    <source>
        <dbReference type="ARBA" id="ARBA00022840"/>
    </source>
</evidence>
<dbReference type="SUPFAM" id="SSF56059">
    <property type="entry name" value="Glutathione synthetase ATP-binding domain-like"/>
    <property type="match status" value="1"/>
</dbReference>
<evidence type="ECO:0000256" key="5">
    <source>
        <dbReference type="ARBA" id="ARBA00022842"/>
    </source>
</evidence>
<keyword evidence="2" id="KW-0479">Metal-binding</keyword>
<dbReference type="InterPro" id="IPR005494">
    <property type="entry name" value="GSPS_pre-ATP-grasp-like_dom"/>
</dbReference>
<evidence type="ECO:0000256" key="2">
    <source>
        <dbReference type="ARBA" id="ARBA00022723"/>
    </source>
</evidence>
<keyword evidence="3" id="KW-0547">Nucleotide-binding</keyword>
<sequence length="418" mass="48762">MQVSCWIDNIDRNKIPYIKEDDWRYSYPSLTPLNITKEEKENLFDISNVLFWAMHKTVKSVRHVNDLFGNLSFIGSKFDCISNLSRMDFVKDMNGDFRLIEINSDTPCAIPETFYGNFRFKSKEISLKEKEINKQLAEIFINLCSNDDVIAFASDPNYKEDWYNTKYLYDNFMEHKPQNVYAILIPLSELEVFDDGVYVKNTDQKINILYRLYPTELLIKDKSNDGYPIGMKMIELHNEGKIYLVNPPEALIMQDKRIPAMLHYLNDKYCFYSKRESNYIKKYVPFSGLSFEGILNVSSADKIIKKPIYGREGSGITIYDRNKNIIEQSTVFNENNENVQYIYEEYIEQTKSSIMTAENIKLNGYITYSVFLLNGEAVGLYGRFDVNKICGVEALWLPICMTDTKGTITSIKNEFNFK</sequence>
<keyword evidence="4" id="KW-0067">ATP-binding</keyword>
<reference evidence="7" key="1">
    <citation type="journal article" date="2021" name="Proc. Natl. Acad. Sci. U.S.A.">
        <title>A Catalog of Tens of Thousands of Viruses from Human Metagenomes Reveals Hidden Associations with Chronic Diseases.</title>
        <authorList>
            <person name="Tisza M.J."/>
            <person name="Buck C.B."/>
        </authorList>
    </citation>
    <scope>NUCLEOTIDE SEQUENCE</scope>
    <source>
        <strain evidence="7">CtWdm1</strain>
    </source>
</reference>
<feature type="domain" description="Glutathionylspermidine synthase pre-ATP-grasp-like" evidence="6">
    <location>
        <begin position="84"/>
        <end position="398"/>
    </location>
</feature>
<dbReference type="InterPro" id="IPR016185">
    <property type="entry name" value="PreATP-grasp_dom_sf"/>
</dbReference>
<dbReference type="Gene3D" id="3.30.1490.330">
    <property type="match status" value="1"/>
</dbReference>
<protein>
    <submittedName>
        <fullName evidence="7">Glutathionylspermidine synthase preATP-grasp</fullName>
    </submittedName>
</protein>
<keyword evidence="1" id="KW-0436">Ligase</keyword>
<dbReference type="EMBL" id="BK032509">
    <property type="protein sequence ID" value="DAF43519.1"/>
    <property type="molecule type" value="Genomic_DNA"/>
</dbReference>
<dbReference type="GO" id="GO:0046872">
    <property type="term" value="F:metal ion binding"/>
    <property type="evidence" value="ECO:0007669"/>
    <property type="project" value="UniProtKB-KW"/>
</dbReference>
<evidence type="ECO:0000259" key="6">
    <source>
        <dbReference type="Pfam" id="PF03738"/>
    </source>
</evidence>
<accession>A0A8S5RY70</accession>
<proteinExistence type="predicted"/>
<dbReference type="SUPFAM" id="SSF52440">
    <property type="entry name" value="PreATP-grasp domain"/>
    <property type="match status" value="1"/>
</dbReference>
<dbReference type="Pfam" id="PF03738">
    <property type="entry name" value="GSP_synth"/>
    <property type="match status" value="1"/>
</dbReference>
<keyword evidence="5" id="KW-0460">Magnesium</keyword>
<dbReference type="GO" id="GO:0016874">
    <property type="term" value="F:ligase activity"/>
    <property type="evidence" value="ECO:0007669"/>
    <property type="project" value="UniProtKB-KW"/>
</dbReference>
<dbReference type="GO" id="GO:0005524">
    <property type="term" value="F:ATP binding"/>
    <property type="evidence" value="ECO:0007669"/>
    <property type="project" value="UniProtKB-KW"/>
</dbReference>